<evidence type="ECO:0000313" key="6">
    <source>
        <dbReference type="Proteomes" id="UP000752012"/>
    </source>
</evidence>
<comment type="cofactor">
    <cofactor evidence="1">
        <name>Mg(2+)</name>
        <dbReference type="ChEBI" id="CHEBI:18420"/>
    </cofactor>
</comment>
<comment type="caution">
    <text evidence="5">The sequence shown here is derived from an EMBL/GenBank/DDBJ whole genome shotgun (WGS) entry which is preliminary data.</text>
</comment>
<evidence type="ECO:0000313" key="5">
    <source>
        <dbReference type="EMBL" id="NJP37171.1"/>
    </source>
</evidence>
<dbReference type="SMART" id="SM00990">
    <property type="entry name" value="VRR_NUC"/>
    <property type="match status" value="1"/>
</dbReference>
<keyword evidence="6" id="KW-1185">Reference proteome</keyword>
<sequence>MKEADVQNQIRLALNPYAVIFRANVGKVRMKDGRFFDTGLPKGFSDLFGYRKSDCKAVFIEVKNEKGRARKEQLHFLETMKQNGALAGIARNPEEAVRIVEGESG</sequence>
<keyword evidence="3" id="KW-0378">Hydrolase</keyword>
<dbReference type="Gene3D" id="3.40.1350.10">
    <property type="match status" value="1"/>
</dbReference>
<dbReference type="GO" id="GO:0016788">
    <property type="term" value="F:hydrolase activity, acting on ester bonds"/>
    <property type="evidence" value="ECO:0007669"/>
    <property type="project" value="InterPro"/>
</dbReference>
<evidence type="ECO:0000256" key="1">
    <source>
        <dbReference type="ARBA" id="ARBA00001946"/>
    </source>
</evidence>
<gene>
    <name evidence="5" type="ORF">HCN83_06160</name>
</gene>
<organism evidence="5 6">
    <name type="scientific">Alkalicoccus luteus</name>
    <dbReference type="NCBI Taxonomy" id="1237094"/>
    <lineage>
        <taxon>Bacteria</taxon>
        <taxon>Bacillati</taxon>
        <taxon>Bacillota</taxon>
        <taxon>Bacilli</taxon>
        <taxon>Bacillales</taxon>
        <taxon>Bacillaceae</taxon>
        <taxon>Alkalicoccus</taxon>
    </lineage>
</organism>
<dbReference type="GO" id="GO:0003676">
    <property type="term" value="F:nucleic acid binding"/>
    <property type="evidence" value="ECO:0007669"/>
    <property type="project" value="InterPro"/>
</dbReference>
<keyword evidence="2" id="KW-0540">Nuclease</keyword>
<dbReference type="GO" id="GO:0004518">
    <property type="term" value="F:nuclease activity"/>
    <property type="evidence" value="ECO:0007669"/>
    <property type="project" value="UniProtKB-KW"/>
</dbReference>
<dbReference type="RefSeq" id="WP_168005522.1">
    <property type="nucleotide sequence ID" value="NZ_JAATHJ010000006.1"/>
</dbReference>
<accession>A0A969PRN9</accession>
<proteinExistence type="predicted"/>
<dbReference type="Proteomes" id="UP000752012">
    <property type="component" value="Unassembled WGS sequence"/>
</dbReference>
<evidence type="ECO:0000256" key="3">
    <source>
        <dbReference type="ARBA" id="ARBA00022801"/>
    </source>
</evidence>
<name>A0A969PRN9_9BACI</name>
<dbReference type="Pfam" id="PF08774">
    <property type="entry name" value="VRR_NUC"/>
    <property type="match status" value="1"/>
</dbReference>
<protein>
    <submittedName>
        <fullName evidence="5">VRR-NUC domain-containing protein</fullName>
    </submittedName>
</protein>
<dbReference type="InterPro" id="IPR011856">
    <property type="entry name" value="tRNA_endonuc-like_dom_sf"/>
</dbReference>
<evidence type="ECO:0000256" key="2">
    <source>
        <dbReference type="ARBA" id="ARBA00022722"/>
    </source>
</evidence>
<reference evidence="5 6" key="1">
    <citation type="submission" date="2020-03" db="EMBL/GenBank/DDBJ databases">
        <title>Assessment of the enzymatic potential of alkaline-tolerant lipase obtained from Bacillus luteus H11 (technogenic soil) for the bioremediation of saline soils contaminated with petroleum substances.</title>
        <authorList>
            <person name="Kalwasinska A."/>
        </authorList>
    </citation>
    <scope>NUCLEOTIDE SEQUENCE [LARGE SCALE GENOMIC DNA]</scope>
    <source>
        <strain evidence="5 6">H11</strain>
    </source>
</reference>
<dbReference type="EMBL" id="JAATHJ010000006">
    <property type="protein sequence ID" value="NJP37171.1"/>
    <property type="molecule type" value="Genomic_DNA"/>
</dbReference>
<dbReference type="AlphaFoldDB" id="A0A969PRN9"/>
<feature type="domain" description="VRR-NUC" evidence="4">
    <location>
        <begin position="1"/>
        <end position="94"/>
    </location>
</feature>
<dbReference type="InterPro" id="IPR014883">
    <property type="entry name" value="VRR_NUC"/>
</dbReference>
<evidence type="ECO:0000259" key="4">
    <source>
        <dbReference type="SMART" id="SM00990"/>
    </source>
</evidence>